<accession>A0A210Q2H0</accession>
<evidence type="ECO:0000313" key="2">
    <source>
        <dbReference type="Proteomes" id="UP000242188"/>
    </source>
</evidence>
<name>A0A210Q2H0_MIZYE</name>
<dbReference type="Proteomes" id="UP000242188">
    <property type="component" value="Unassembled WGS sequence"/>
</dbReference>
<sequence>MADDSSLQTTAITSYDGIFKGIHDPEIRADFLKVRKLLSFRRWNTAKSLLQDTLDKASSNPFDKKCLTLILNEFRIYEDRKIPSGTLAACAISWESVVERDVNRINERFCDFPQSVFFLDIGRSGFSSSQRFVGRKILSDFWIAGKIPELHCSLVTADMVLGLFCDERITENEVQINYYPLSNAEKLELFSDFMTGDSSNVEISYPFPLLRESTRKELCSPAEGWKVDDTYDVMLSYGEERIRQYTIKFLETIAMTTGRFYDPACSTGVFLSTLKKAFPESYTIGQDLSQQMADLSKQRVDEVYCGNAMHPQILTGTADACFIRFLNSEVVTSADAEVLLTALLPTVREKGFIITFGHTPVLLSSSNFRRLSNFSLLQSVGVATDRTGIFQYYILQRDI</sequence>
<dbReference type="InterPro" id="IPR029063">
    <property type="entry name" value="SAM-dependent_MTases_sf"/>
</dbReference>
<proteinExistence type="predicted"/>
<dbReference type="AlphaFoldDB" id="A0A210Q2H0"/>
<reference evidence="1 2" key="1">
    <citation type="journal article" date="2017" name="Nat. Ecol. Evol.">
        <title>Scallop genome provides insights into evolution of bilaterian karyotype and development.</title>
        <authorList>
            <person name="Wang S."/>
            <person name="Zhang J."/>
            <person name="Jiao W."/>
            <person name="Li J."/>
            <person name="Xun X."/>
            <person name="Sun Y."/>
            <person name="Guo X."/>
            <person name="Huan P."/>
            <person name="Dong B."/>
            <person name="Zhang L."/>
            <person name="Hu X."/>
            <person name="Sun X."/>
            <person name="Wang J."/>
            <person name="Zhao C."/>
            <person name="Wang Y."/>
            <person name="Wang D."/>
            <person name="Huang X."/>
            <person name="Wang R."/>
            <person name="Lv J."/>
            <person name="Li Y."/>
            <person name="Zhang Z."/>
            <person name="Liu B."/>
            <person name="Lu W."/>
            <person name="Hui Y."/>
            <person name="Liang J."/>
            <person name="Zhou Z."/>
            <person name="Hou R."/>
            <person name="Li X."/>
            <person name="Liu Y."/>
            <person name="Li H."/>
            <person name="Ning X."/>
            <person name="Lin Y."/>
            <person name="Zhao L."/>
            <person name="Xing Q."/>
            <person name="Dou J."/>
            <person name="Li Y."/>
            <person name="Mao J."/>
            <person name="Guo H."/>
            <person name="Dou H."/>
            <person name="Li T."/>
            <person name="Mu C."/>
            <person name="Jiang W."/>
            <person name="Fu Q."/>
            <person name="Fu X."/>
            <person name="Miao Y."/>
            <person name="Liu J."/>
            <person name="Yu Q."/>
            <person name="Li R."/>
            <person name="Liao H."/>
            <person name="Li X."/>
            <person name="Kong Y."/>
            <person name="Jiang Z."/>
            <person name="Chourrout D."/>
            <person name="Li R."/>
            <person name="Bao Z."/>
        </authorList>
    </citation>
    <scope>NUCLEOTIDE SEQUENCE [LARGE SCALE GENOMIC DNA]</scope>
    <source>
        <strain evidence="1 2">PY_sf001</strain>
    </source>
</reference>
<dbReference type="Gene3D" id="3.40.50.150">
    <property type="entry name" value="Vaccinia Virus protein VP39"/>
    <property type="match status" value="1"/>
</dbReference>
<protein>
    <recommendedName>
        <fullName evidence="3">Methyltransferase domain-containing protein</fullName>
    </recommendedName>
</protein>
<organism evidence="1 2">
    <name type="scientific">Mizuhopecten yessoensis</name>
    <name type="common">Japanese scallop</name>
    <name type="synonym">Patinopecten yessoensis</name>
    <dbReference type="NCBI Taxonomy" id="6573"/>
    <lineage>
        <taxon>Eukaryota</taxon>
        <taxon>Metazoa</taxon>
        <taxon>Spiralia</taxon>
        <taxon>Lophotrochozoa</taxon>
        <taxon>Mollusca</taxon>
        <taxon>Bivalvia</taxon>
        <taxon>Autobranchia</taxon>
        <taxon>Pteriomorphia</taxon>
        <taxon>Pectinida</taxon>
        <taxon>Pectinoidea</taxon>
        <taxon>Pectinidae</taxon>
        <taxon>Mizuhopecten</taxon>
    </lineage>
</organism>
<gene>
    <name evidence="1" type="ORF">KP79_PYT18090</name>
</gene>
<keyword evidence="2" id="KW-1185">Reference proteome</keyword>
<evidence type="ECO:0008006" key="3">
    <source>
        <dbReference type="Google" id="ProtNLM"/>
    </source>
</evidence>
<evidence type="ECO:0000313" key="1">
    <source>
        <dbReference type="EMBL" id="OWF42937.1"/>
    </source>
</evidence>
<comment type="caution">
    <text evidence="1">The sequence shown here is derived from an EMBL/GenBank/DDBJ whole genome shotgun (WGS) entry which is preliminary data.</text>
</comment>
<dbReference type="SUPFAM" id="SSF53335">
    <property type="entry name" value="S-adenosyl-L-methionine-dependent methyltransferases"/>
    <property type="match status" value="1"/>
</dbReference>
<dbReference type="EMBL" id="NEDP02005201">
    <property type="protein sequence ID" value="OWF42937.1"/>
    <property type="molecule type" value="Genomic_DNA"/>
</dbReference>